<reference evidence="2" key="1">
    <citation type="submission" date="2017-01" db="EMBL/GenBank/DDBJ databases">
        <authorList>
            <person name="Assis F.L."/>
            <person name="Abrahao J.S."/>
            <person name="Silva L."/>
            <person name="Khalil J.B."/>
            <person name="Rodrigues R."/>
            <person name="Silva L.S."/>
            <person name="Arantes T."/>
            <person name="Boratto P."/>
            <person name="Andrade M."/>
            <person name="Kroon E.G."/>
            <person name="Ribeiro B."/>
            <person name="Bergier I."/>
            <person name="Seligmann H."/>
            <person name="Ghigo E."/>
            <person name="Colson P."/>
            <person name="Levasseur A."/>
            <person name="Raoult D."/>
            <person name="Scola B.L."/>
        </authorList>
    </citation>
    <scope>NUCLEOTIDE SEQUENCE</scope>
    <source>
        <strain evidence="2">Soda lake</strain>
    </source>
</reference>
<dbReference type="EMBL" id="KY523104">
    <property type="protein sequence ID" value="QKU35817.1"/>
    <property type="molecule type" value="Genomic_DNA"/>
</dbReference>
<dbReference type="KEGG" id="vg:80519264"/>
<protein>
    <submittedName>
        <fullName evidence="2">Membrane protein</fullName>
    </submittedName>
</protein>
<feature type="transmembrane region" description="Helical" evidence="1">
    <location>
        <begin position="81"/>
        <end position="100"/>
    </location>
</feature>
<proteinExistence type="predicted"/>
<evidence type="ECO:0000256" key="1">
    <source>
        <dbReference type="SAM" id="Phobius"/>
    </source>
</evidence>
<accession>A0A6N1NTX5</accession>
<name>A0A6N1NTX5_9VIRU</name>
<sequence length="125" mass="14602">MKEQLNYKTWLWFLVIAIASTVSTLTLKKYVQTRNISNTLTCAPLTKLRQSHMYMIMTFVLYLVLFVGYGEILDKYPMHWIYPIWFASMVFLLFSGVMFFDQKLNPANIIGIIIGMVAIYLLVKT</sequence>
<dbReference type="InterPro" id="IPR037185">
    <property type="entry name" value="EmrE-like"/>
</dbReference>
<keyword evidence="1" id="KW-0472">Membrane</keyword>
<dbReference type="RefSeq" id="YP_010782500.1">
    <property type="nucleotide sequence ID" value="NC_075039.1"/>
</dbReference>
<dbReference type="GeneID" id="80519264"/>
<dbReference type="Gene3D" id="1.10.3730.20">
    <property type="match status" value="1"/>
</dbReference>
<organism evidence="2">
    <name type="scientific">Tupanvirus soda lake</name>
    <dbReference type="NCBI Taxonomy" id="2126985"/>
    <lineage>
        <taxon>Viruses</taxon>
        <taxon>Varidnaviria</taxon>
        <taxon>Bamfordvirae</taxon>
        <taxon>Nucleocytoviricota</taxon>
        <taxon>Megaviricetes</taxon>
        <taxon>Imitervirales</taxon>
        <taxon>Mimiviridae</taxon>
        <taxon>Megamimivirinae</taxon>
        <taxon>Tupanvirus</taxon>
        <taxon>Tupanvirus salinum</taxon>
    </lineage>
</organism>
<dbReference type="SUPFAM" id="SSF103481">
    <property type="entry name" value="Multidrug resistance efflux transporter EmrE"/>
    <property type="match status" value="1"/>
</dbReference>
<keyword evidence="1" id="KW-1133">Transmembrane helix</keyword>
<keyword evidence="1" id="KW-0812">Transmembrane</keyword>
<feature type="transmembrane region" description="Helical" evidence="1">
    <location>
        <begin position="51"/>
        <end position="69"/>
    </location>
</feature>
<feature type="transmembrane region" description="Helical" evidence="1">
    <location>
        <begin position="106"/>
        <end position="123"/>
    </location>
</feature>
<evidence type="ECO:0000313" key="2">
    <source>
        <dbReference type="EMBL" id="QKU35817.1"/>
    </source>
</evidence>
<feature type="transmembrane region" description="Helical" evidence="1">
    <location>
        <begin position="12"/>
        <end position="31"/>
    </location>
</feature>
<reference evidence="2" key="2">
    <citation type="journal article" date="2018" name="Nat. Commun.">
        <title>Tailed giant Tupanvirus possesses the most complete translational apparatus of the known virosphere.</title>
        <authorList>
            <person name="Abrahao J."/>
            <person name="Silva L."/>
            <person name="Silva L.S."/>
            <person name="Khalil J.Y.B."/>
            <person name="Rodrigues R."/>
            <person name="Arantes T."/>
            <person name="Assis F."/>
            <person name="Boratto P."/>
            <person name="Andrade M."/>
            <person name="Kroon E.G."/>
            <person name="Ribeiro B."/>
            <person name="Bergier I."/>
            <person name="Seligmann H."/>
            <person name="Ghigo E."/>
            <person name="Colson P."/>
            <person name="Levasseur A."/>
            <person name="Kroemer G."/>
            <person name="Raoult D."/>
            <person name="La Scola B."/>
        </authorList>
    </citation>
    <scope>NUCLEOTIDE SEQUENCE [LARGE SCALE GENOMIC DNA]</scope>
    <source>
        <strain evidence="2">Soda lake</strain>
    </source>
</reference>